<comment type="caution">
    <text evidence="7">The sequence shown here is derived from an EMBL/GenBank/DDBJ whole genome shotgun (WGS) entry which is preliminary data.</text>
</comment>
<dbReference type="PANTHER" id="PTHR30250:SF21">
    <property type="entry name" value="LIPID II FLIPPASE MURJ"/>
    <property type="match status" value="1"/>
</dbReference>
<dbReference type="EMBL" id="ACZL01000011">
    <property type="protein sequence ID" value="EHI56240.1"/>
    <property type="molecule type" value="Genomic_DNA"/>
</dbReference>
<keyword evidence="8" id="KW-1185">Reference proteome</keyword>
<evidence type="ECO:0000256" key="4">
    <source>
        <dbReference type="ARBA" id="ARBA00022989"/>
    </source>
</evidence>
<keyword evidence="5 6" id="KW-0472">Membrane</keyword>
<evidence type="ECO:0000256" key="6">
    <source>
        <dbReference type="SAM" id="Phobius"/>
    </source>
</evidence>
<name>G5GG30_9FIRM</name>
<feature type="transmembrane region" description="Helical" evidence="6">
    <location>
        <begin position="196"/>
        <end position="222"/>
    </location>
</feature>
<dbReference type="PANTHER" id="PTHR30250">
    <property type="entry name" value="PST FAMILY PREDICTED COLANIC ACID TRANSPORTER"/>
    <property type="match status" value="1"/>
</dbReference>
<dbReference type="PIRSF" id="PIRSF038958">
    <property type="entry name" value="PG_synth_SpoVB"/>
    <property type="match status" value="1"/>
</dbReference>
<dbReference type="HOGENOM" id="CLU_022017_2_1_9"/>
<dbReference type="InterPro" id="IPR050833">
    <property type="entry name" value="Poly_Biosynth_Transport"/>
</dbReference>
<dbReference type="Pfam" id="PF01943">
    <property type="entry name" value="Polysacc_synt"/>
    <property type="match status" value="1"/>
</dbReference>
<dbReference type="Proteomes" id="UP000003011">
    <property type="component" value="Unassembled WGS sequence"/>
</dbReference>
<organism evidence="7 8">
    <name type="scientific">Johnsonella ignava ATCC 51276</name>
    <dbReference type="NCBI Taxonomy" id="679200"/>
    <lineage>
        <taxon>Bacteria</taxon>
        <taxon>Bacillati</taxon>
        <taxon>Bacillota</taxon>
        <taxon>Clostridia</taxon>
        <taxon>Lachnospirales</taxon>
        <taxon>Lachnospiraceae</taxon>
        <taxon>Johnsonella</taxon>
    </lineage>
</organism>
<evidence type="ECO:0000256" key="2">
    <source>
        <dbReference type="ARBA" id="ARBA00022475"/>
    </source>
</evidence>
<evidence type="ECO:0000313" key="8">
    <source>
        <dbReference type="Proteomes" id="UP000003011"/>
    </source>
</evidence>
<feature type="transmembrane region" description="Helical" evidence="6">
    <location>
        <begin position="406"/>
        <end position="425"/>
    </location>
</feature>
<dbReference type="InterPro" id="IPR002797">
    <property type="entry name" value="Polysacc_synth"/>
</dbReference>
<keyword evidence="2" id="KW-1003">Cell membrane</keyword>
<dbReference type="PATRIC" id="fig|679200.3.peg.549"/>
<dbReference type="eggNOG" id="COG2244">
    <property type="taxonomic scope" value="Bacteria"/>
</dbReference>
<evidence type="ECO:0000256" key="1">
    <source>
        <dbReference type="ARBA" id="ARBA00004651"/>
    </source>
</evidence>
<feature type="transmembrane region" description="Helical" evidence="6">
    <location>
        <begin position="155"/>
        <end position="176"/>
    </location>
</feature>
<feature type="transmembrane region" description="Helical" evidence="6">
    <location>
        <begin position="94"/>
        <end position="119"/>
    </location>
</feature>
<dbReference type="InterPro" id="IPR024923">
    <property type="entry name" value="PG_synth_SpoVB"/>
</dbReference>
<sequence length="542" mass="59128">MKKTAKKNNFLMQGSVLAAAGIIVRIIGLAYRIPLVNTIGKEGMGYYSFAYSVYAIMLLLSSYSLPLAVSKMISARMSRQSYVNVSRIFKAAMIYATVVGFAGCFITYFSAGLFANLFFKTPYTEFALKTLAPTIWIMAYLGVFRGYYQGHATMIPTAVSQIIEQVINAVVSIVAAHRLSQYALEHQKEASEVSSYGAAGGTIGTGTGALSALLFLVLLYILYNMVYKYKPSLDSKFETYKEITKILIMTVIPVIASTAIYNINGIIDGAIFGNAMHFLGKGSETAENYGVYTSEYMILINVPVAISNALSSSIIPVLSKFNSENDKNGVQNTIGSAIRFSMIVAMPCAVGLTVLAKPVLGILFKGADVSVELMQVGASAVVLYSLSTLSNAILQGSSYMGIPVKNAVKSLIIHIIALIIMLLVFKMGIYGLVYANMIFALSMCIFNALSIKSLLEYVQEIEQTFIKPAFSALFMGIVTFLVYMLLMRFTQRLIVICVVCIPIAFLTYFPALIFSKTLKADDIVHMPGGGRLVAMLERLKIM</sequence>
<keyword evidence="3 6" id="KW-0812">Transmembrane</keyword>
<feature type="transmembrane region" description="Helical" evidence="6">
    <location>
        <begin position="469"/>
        <end position="487"/>
    </location>
</feature>
<feature type="transmembrane region" description="Helical" evidence="6">
    <location>
        <begin position="12"/>
        <end position="31"/>
    </location>
</feature>
<keyword evidence="4 6" id="KW-1133">Transmembrane helix</keyword>
<proteinExistence type="predicted"/>
<accession>G5GG30</accession>
<feature type="transmembrane region" description="Helical" evidence="6">
    <location>
        <begin position="296"/>
        <end position="319"/>
    </location>
</feature>
<evidence type="ECO:0000256" key="5">
    <source>
        <dbReference type="ARBA" id="ARBA00023136"/>
    </source>
</evidence>
<feature type="transmembrane region" description="Helical" evidence="6">
    <location>
        <begin position="51"/>
        <end position="73"/>
    </location>
</feature>
<protein>
    <submittedName>
        <fullName evidence="7">Uncharacterized protein</fullName>
    </submittedName>
</protein>
<feature type="transmembrane region" description="Helical" evidence="6">
    <location>
        <begin position="340"/>
        <end position="364"/>
    </location>
</feature>
<feature type="transmembrane region" description="Helical" evidence="6">
    <location>
        <begin position="131"/>
        <end position="148"/>
    </location>
</feature>
<dbReference type="CDD" id="cd13124">
    <property type="entry name" value="MATE_SpoVB_like"/>
    <property type="match status" value="1"/>
</dbReference>
<dbReference type="STRING" id="679200.HMPREF9333_00519"/>
<evidence type="ECO:0000256" key="3">
    <source>
        <dbReference type="ARBA" id="ARBA00022692"/>
    </source>
</evidence>
<dbReference type="OrthoDB" id="9775950at2"/>
<gene>
    <name evidence="7" type="ORF">HMPREF9333_00519</name>
</gene>
<comment type="subcellular location">
    <subcellularLocation>
        <location evidence="1">Cell membrane</location>
        <topology evidence="1">Multi-pass membrane protein</topology>
    </subcellularLocation>
</comment>
<feature type="transmembrane region" description="Helical" evidence="6">
    <location>
        <begin position="493"/>
        <end position="514"/>
    </location>
</feature>
<reference evidence="7 8" key="1">
    <citation type="submission" date="2011-08" db="EMBL/GenBank/DDBJ databases">
        <title>The Genome Sequence of Johnsonella ignava ATCC 51276.</title>
        <authorList>
            <consortium name="The Broad Institute Genome Sequencing Platform"/>
            <person name="Earl A."/>
            <person name="Ward D."/>
            <person name="Feldgarden M."/>
            <person name="Gevers D."/>
            <person name="Izard J."/>
            <person name="Blanton J.M."/>
            <person name="Baranova O.V."/>
            <person name="Dewhirst F.E."/>
            <person name="Young S.K."/>
            <person name="Zeng Q."/>
            <person name="Gargeya S."/>
            <person name="Fitzgerald M."/>
            <person name="Haas B."/>
            <person name="Abouelleil A."/>
            <person name="Alvarado L."/>
            <person name="Arachchi H.M."/>
            <person name="Berlin A."/>
            <person name="Brown A."/>
            <person name="Chapman S.B."/>
            <person name="Chen Z."/>
            <person name="Dunbar C."/>
            <person name="Freedman E."/>
            <person name="Gearin G."/>
            <person name="Gellesch M."/>
            <person name="Goldberg J."/>
            <person name="Griggs A."/>
            <person name="Gujja S."/>
            <person name="Heiman D."/>
            <person name="Howarth C."/>
            <person name="Larson L."/>
            <person name="Lui A."/>
            <person name="MacDonald P.J.P."/>
            <person name="Montmayeur A."/>
            <person name="Murphy C."/>
            <person name="Neiman D."/>
            <person name="Pearson M."/>
            <person name="Priest M."/>
            <person name="Roberts A."/>
            <person name="Saif S."/>
            <person name="Shea T."/>
            <person name="Shenoy N."/>
            <person name="Sisk P."/>
            <person name="Stolte C."/>
            <person name="Sykes S."/>
            <person name="Wortman J."/>
            <person name="Nusbaum C."/>
            <person name="Birren B."/>
        </authorList>
    </citation>
    <scope>NUCLEOTIDE SEQUENCE [LARGE SCALE GENOMIC DNA]</scope>
    <source>
        <strain evidence="7 8">ATCC 51276</strain>
    </source>
</reference>
<dbReference type="RefSeq" id="WP_005539637.1">
    <property type="nucleotide sequence ID" value="NZ_JH378830.1"/>
</dbReference>
<dbReference type="AlphaFoldDB" id="G5GG30"/>
<feature type="transmembrane region" description="Helical" evidence="6">
    <location>
        <begin position="243"/>
        <end position="263"/>
    </location>
</feature>
<evidence type="ECO:0000313" key="7">
    <source>
        <dbReference type="EMBL" id="EHI56240.1"/>
    </source>
</evidence>
<dbReference type="GO" id="GO:0005886">
    <property type="term" value="C:plasma membrane"/>
    <property type="evidence" value="ECO:0007669"/>
    <property type="project" value="UniProtKB-SubCell"/>
</dbReference>
<feature type="transmembrane region" description="Helical" evidence="6">
    <location>
        <begin position="376"/>
        <end position="394"/>
    </location>
</feature>